<sequence length="89" mass="9900">MESVMTILADVLKILPVQGHRRIIDRLRRDMPSVMDKKSCCLMALFTQASVNPPPMLDVTIPALMPGFTGIEPLCIPMSHIAPPSYLMH</sequence>
<protein>
    <submittedName>
        <fullName evidence="1">Uncharacterized protein</fullName>
    </submittedName>
</protein>
<keyword evidence="2" id="KW-1185">Reference proteome</keyword>
<dbReference type="HOGENOM" id="CLU_2452958_0_0_9"/>
<dbReference type="STRING" id="626523.GCWU000342_01030"/>
<name>C4GAS9_9FIRM</name>
<gene>
    <name evidence="1" type="ORF">GCWU000342_01030</name>
</gene>
<comment type="caution">
    <text evidence="1">The sequence shown here is derived from an EMBL/GenBank/DDBJ whole genome shotgun (WGS) entry which is preliminary data.</text>
</comment>
<dbReference type="EMBL" id="ACIP02000002">
    <property type="protein sequence ID" value="EEP28222.1"/>
    <property type="molecule type" value="Genomic_DNA"/>
</dbReference>
<dbReference type="AlphaFoldDB" id="C4GAS9"/>
<dbReference type="Proteomes" id="UP000003494">
    <property type="component" value="Unassembled WGS sequence"/>
</dbReference>
<evidence type="ECO:0000313" key="2">
    <source>
        <dbReference type="Proteomes" id="UP000003494"/>
    </source>
</evidence>
<evidence type="ECO:0000313" key="1">
    <source>
        <dbReference type="EMBL" id="EEP28222.1"/>
    </source>
</evidence>
<proteinExistence type="predicted"/>
<accession>C4GAS9</accession>
<organism evidence="1 2">
    <name type="scientific">Shuttleworthella satelles DSM 14600</name>
    <dbReference type="NCBI Taxonomy" id="626523"/>
    <lineage>
        <taxon>Bacteria</taxon>
        <taxon>Bacillati</taxon>
        <taxon>Bacillota</taxon>
        <taxon>Clostridia</taxon>
        <taxon>Lachnospirales</taxon>
        <taxon>Lachnospiraceae</taxon>
        <taxon>Shuttleworthella</taxon>
    </lineage>
</organism>
<reference evidence="1" key="1">
    <citation type="submission" date="2009-04" db="EMBL/GenBank/DDBJ databases">
        <authorList>
            <person name="Weinstock G."/>
            <person name="Sodergren E."/>
            <person name="Clifton S."/>
            <person name="Fulton L."/>
            <person name="Fulton B."/>
            <person name="Courtney L."/>
            <person name="Fronick C."/>
            <person name="Harrison M."/>
            <person name="Strong C."/>
            <person name="Farmer C."/>
            <person name="Delahaunty K."/>
            <person name="Markovic C."/>
            <person name="Hall O."/>
            <person name="Minx P."/>
            <person name="Tomlinson C."/>
            <person name="Mitreva M."/>
            <person name="Nelson J."/>
            <person name="Hou S."/>
            <person name="Wollam A."/>
            <person name="Pepin K.H."/>
            <person name="Johnson M."/>
            <person name="Bhonagiri V."/>
            <person name="Nash W.E."/>
            <person name="Warren W."/>
            <person name="Chinwalla A."/>
            <person name="Mardis E.R."/>
            <person name="Wilson R.K."/>
        </authorList>
    </citation>
    <scope>NUCLEOTIDE SEQUENCE [LARGE SCALE GENOMIC DNA]</scope>
    <source>
        <strain evidence="1">DSM 14600</strain>
    </source>
</reference>